<dbReference type="Pfam" id="PF01799">
    <property type="entry name" value="Fer2_2"/>
    <property type="match status" value="1"/>
</dbReference>
<keyword evidence="8" id="KW-1185">Reference proteome</keyword>
<dbReference type="GO" id="GO:0046872">
    <property type="term" value="F:metal ion binding"/>
    <property type="evidence" value="ECO:0007669"/>
    <property type="project" value="UniProtKB-KW"/>
</dbReference>
<dbReference type="InterPro" id="IPR006058">
    <property type="entry name" value="2Fe2S_fd_BS"/>
</dbReference>
<gene>
    <name evidence="7" type="ORF">EV686_101563</name>
</gene>
<name>A0A4R3VFS6_9BURK</name>
<dbReference type="PANTHER" id="PTHR44379:SF8">
    <property type="entry name" value="XANTHINE DEHYDROGENASE IRON-SULFUR-BINDING SUBUNIT XDHC-RELATED"/>
    <property type="match status" value="1"/>
</dbReference>
<evidence type="ECO:0000256" key="3">
    <source>
        <dbReference type="ARBA" id="ARBA00023002"/>
    </source>
</evidence>
<sequence>MNEITLTINGRQITASVEPRMLLADFLRERIGAKSVHLGCEHGVCGACTILLNGQTARACIALAVECDGAQITTLEGLRDDPVMDALCRGFHTEHGLQCGYCTPGMLITAHDHLRRKADITPEGIRHAFSSNICRCTGYAGIVRAVCKAADTLASESTISAQETPHGN</sequence>
<dbReference type="RefSeq" id="WP_132473249.1">
    <property type="nucleotide sequence ID" value="NZ_JBHRVM010000001.1"/>
</dbReference>
<protein>
    <submittedName>
        <fullName evidence="7">Carbon-monoxide dehydrogenase small subunit</fullName>
    </submittedName>
</protein>
<dbReference type="SUPFAM" id="SSF54292">
    <property type="entry name" value="2Fe-2S ferredoxin-like"/>
    <property type="match status" value="1"/>
</dbReference>
<dbReference type="InterPro" id="IPR001041">
    <property type="entry name" value="2Fe-2S_ferredoxin-type"/>
</dbReference>
<feature type="domain" description="2Fe-2S ferredoxin-type" evidence="6">
    <location>
        <begin position="2"/>
        <end position="78"/>
    </location>
</feature>
<comment type="caution">
    <text evidence="7">The sequence shown here is derived from an EMBL/GenBank/DDBJ whole genome shotgun (WGS) entry which is preliminary data.</text>
</comment>
<dbReference type="PROSITE" id="PS00197">
    <property type="entry name" value="2FE2S_FER_1"/>
    <property type="match status" value="1"/>
</dbReference>
<dbReference type="Proteomes" id="UP000294692">
    <property type="component" value="Unassembled WGS sequence"/>
</dbReference>
<dbReference type="OrthoDB" id="9179439at2"/>
<dbReference type="AlphaFoldDB" id="A0A4R3VFS6"/>
<dbReference type="InterPro" id="IPR002888">
    <property type="entry name" value="2Fe-2S-bd"/>
</dbReference>
<reference evidence="7 8" key="1">
    <citation type="submission" date="2019-03" db="EMBL/GenBank/DDBJ databases">
        <title>Genomic Encyclopedia of Type Strains, Phase IV (KMG-IV): sequencing the most valuable type-strain genomes for metagenomic binning, comparative biology and taxonomic classification.</title>
        <authorList>
            <person name="Goeker M."/>
        </authorList>
    </citation>
    <scope>NUCLEOTIDE SEQUENCE [LARGE SCALE GENOMIC DNA]</scope>
    <source>
        <strain evidence="7 8">DSM 100048</strain>
    </source>
</reference>
<proteinExistence type="predicted"/>
<accession>A0A4R3VFS6</accession>
<dbReference type="PROSITE" id="PS51085">
    <property type="entry name" value="2FE2S_FER_2"/>
    <property type="match status" value="1"/>
</dbReference>
<dbReference type="EMBL" id="SMBX01000001">
    <property type="protein sequence ID" value="TCV03101.1"/>
    <property type="molecule type" value="Genomic_DNA"/>
</dbReference>
<keyword evidence="2" id="KW-0479">Metal-binding</keyword>
<evidence type="ECO:0000256" key="4">
    <source>
        <dbReference type="ARBA" id="ARBA00023004"/>
    </source>
</evidence>
<dbReference type="InterPro" id="IPR051452">
    <property type="entry name" value="Diverse_Oxidoreductases"/>
</dbReference>
<keyword evidence="1" id="KW-0001">2Fe-2S</keyword>
<evidence type="ECO:0000256" key="2">
    <source>
        <dbReference type="ARBA" id="ARBA00022723"/>
    </source>
</evidence>
<dbReference type="FunFam" id="3.10.20.30:FF:000020">
    <property type="entry name" value="Xanthine dehydrogenase iron-sulfur subunit"/>
    <property type="match status" value="1"/>
</dbReference>
<evidence type="ECO:0000256" key="5">
    <source>
        <dbReference type="ARBA" id="ARBA00023014"/>
    </source>
</evidence>
<dbReference type="SUPFAM" id="SSF47741">
    <property type="entry name" value="CO dehydrogenase ISP C-domain like"/>
    <property type="match status" value="1"/>
</dbReference>
<evidence type="ECO:0000313" key="8">
    <source>
        <dbReference type="Proteomes" id="UP000294692"/>
    </source>
</evidence>
<dbReference type="Pfam" id="PF00111">
    <property type="entry name" value="Fer2"/>
    <property type="match status" value="1"/>
</dbReference>
<dbReference type="GO" id="GO:0051537">
    <property type="term" value="F:2 iron, 2 sulfur cluster binding"/>
    <property type="evidence" value="ECO:0007669"/>
    <property type="project" value="UniProtKB-KW"/>
</dbReference>
<dbReference type="InterPro" id="IPR036884">
    <property type="entry name" value="2Fe-2S-bd_dom_sf"/>
</dbReference>
<dbReference type="InterPro" id="IPR012675">
    <property type="entry name" value="Beta-grasp_dom_sf"/>
</dbReference>
<dbReference type="Gene3D" id="3.10.20.30">
    <property type="match status" value="1"/>
</dbReference>
<keyword evidence="4" id="KW-0408">Iron</keyword>
<evidence type="ECO:0000259" key="6">
    <source>
        <dbReference type="PROSITE" id="PS51085"/>
    </source>
</evidence>
<dbReference type="CDD" id="cd00207">
    <property type="entry name" value="fer2"/>
    <property type="match status" value="1"/>
</dbReference>
<dbReference type="GO" id="GO:0016491">
    <property type="term" value="F:oxidoreductase activity"/>
    <property type="evidence" value="ECO:0007669"/>
    <property type="project" value="UniProtKB-KW"/>
</dbReference>
<keyword evidence="5" id="KW-0411">Iron-sulfur</keyword>
<dbReference type="InterPro" id="IPR036010">
    <property type="entry name" value="2Fe-2S_ferredoxin-like_sf"/>
</dbReference>
<dbReference type="Gene3D" id="1.10.150.120">
    <property type="entry name" value="[2Fe-2S]-binding domain"/>
    <property type="match status" value="1"/>
</dbReference>
<evidence type="ECO:0000313" key="7">
    <source>
        <dbReference type="EMBL" id="TCV03101.1"/>
    </source>
</evidence>
<organism evidence="7 8">
    <name type="scientific">Paracandidimonas soli</name>
    <dbReference type="NCBI Taxonomy" id="1917182"/>
    <lineage>
        <taxon>Bacteria</taxon>
        <taxon>Pseudomonadati</taxon>
        <taxon>Pseudomonadota</taxon>
        <taxon>Betaproteobacteria</taxon>
        <taxon>Burkholderiales</taxon>
        <taxon>Alcaligenaceae</taxon>
        <taxon>Paracandidimonas</taxon>
    </lineage>
</organism>
<dbReference type="PANTHER" id="PTHR44379">
    <property type="entry name" value="OXIDOREDUCTASE WITH IRON-SULFUR SUBUNIT"/>
    <property type="match status" value="1"/>
</dbReference>
<keyword evidence="3" id="KW-0560">Oxidoreductase</keyword>
<evidence type="ECO:0000256" key="1">
    <source>
        <dbReference type="ARBA" id="ARBA00022714"/>
    </source>
</evidence>